<accession>A0ABU5RRT1</accession>
<dbReference type="InterPro" id="IPR001296">
    <property type="entry name" value="Glyco_trans_1"/>
</dbReference>
<reference evidence="3 4" key="1">
    <citation type="submission" date="2023-12" db="EMBL/GenBank/DDBJ databases">
        <title>Baltic Sea Cyanobacteria.</title>
        <authorList>
            <person name="Delbaje E."/>
            <person name="Fewer D.P."/>
            <person name="Shishido T.K."/>
        </authorList>
    </citation>
    <scope>NUCLEOTIDE SEQUENCE [LARGE SCALE GENOMIC DNA]</scope>
    <source>
        <strain evidence="3 4">UHCC 0139</strain>
    </source>
</reference>
<dbReference type="SUPFAM" id="SSF53756">
    <property type="entry name" value="UDP-Glycosyltransferase/glycogen phosphorylase"/>
    <property type="match status" value="1"/>
</dbReference>
<dbReference type="CDD" id="cd03809">
    <property type="entry name" value="GT4_MtfB-like"/>
    <property type="match status" value="1"/>
</dbReference>
<evidence type="ECO:0000313" key="4">
    <source>
        <dbReference type="Proteomes" id="UP001304461"/>
    </source>
</evidence>
<organism evidence="3 4">
    <name type="scientific">Cyanobium gracile UHCC 0139</name>
    <dbReference type="NCBI Taxonomy" id="3110308"/>
    <lineage>
        <taxon>Bacteria</taxon>
        <taxon>Bacillati</taxon>
        <taxon>Cyanobacteriota</taxon>
        <taxon>Cyanophyceae</taxon>
        <taxon>Synechococcales</taxon>
        <taxon>Prochlorococcaceae</taxon>
        <taxon>Cyanobium</taxon>
    </lineage>
</organism>
<evidence type="ECO:0000256" key="1">
    <source>
        <dbReference type="ARBA" id="ARBA00022679"/>
    </source>
</evidence>
<name>A0ABU5RRT1_9CYAN</name>
<dbReference type="Pfam" id="PF00534">
    <property type="entry name" value="Glycos_transf_1"/>
    <property type="match status" value="1"/>
</dbReference>
<gene>
    <name evidence="3" type="ORF">VB738_04195</name>
</gene>
<dbReference type="Gene3D" id="3.40.50.2000">
    <property type="entry name" value="Glycogen Phosphorylase B"/>
    <property type="match status" value="1"/>
</dbReference>
<proteinExistence type="predicted"/>
<dbReference type="EMBL" id="JAYGHX010000002">
    <property type="protein sequence ID" value="MEA5390458.1"/>
    <property type="molecule type" value="Genomic_DNA"/>
</dbReference>
<evidence type="ECO:0000313" key="3">
    <source>
        <dbReference type="EMBL" id="MEA5390458.1"/>
    </source>
</evidence>
<dbReference type="PANTHER" id="PTHR46401">
    <property type="entry name" value="GLYCOSYLTRANSFERASE WBBK-RELATED"/>
    <property type="match status" value="1"/>
</dbReference>
<comment type="caution">
    <text evidence="3">The sequence shown here is derived from an EMBL/GenBank/DDBJ whole genome shotgun (WGS) entry which is preliminary data.</text>
</comment>
<keyword evidence="1" id="KW-0808">Transferase</keyword>
<dbReference type="RefSeq" id="WP_323304561.1">
    <property type="nucleotide sequence ID" value="NZ_JAYGHX010000002.1"/>
</dbReference>
<feature type="domain" description="Glycosyl transferase family 1" evidence="2">
    <location>
        <begin position="128"/>
        <end position="242"/>
    </location>
</feature>
<dbReference type="Proteomes" id="UP001304461">
    <property type="component" value="Unassembled WGS sequence"/>
</dbReference>
<evidence type="ECO:0000259" key="2">
    <source>
        <dbReference type="Pfam" id="PF00534"/>
    </source>
</evidence>
<protein>
    <submittedName>
        <fullName evidence="3">Glycosyltransferase family 1 protein</fullName>
    </submittedName>
</protein>
<keyword evidence="4" id="KW-1185">Reference proteome</keyword>
<sequence length="308" mass="33219">MARLMQGMAFGARPGGRNLSLFHAFQYVAPRPSVLPTIPVVYDLSFLRHPAWHPVSRLLALLPLADQCRRAPVVHTISAFSAAEIQSLLGVDSRRIHIIPPGVGEAFLTEGPLQPSSLAAFDLRADGFFLTVGTLEPRKNLRTLIQAYARLPESLRRRWPLCVAGPEGWGDMALPPEAAGLVEGGMLRFLGYLAVDVLRDLYCAARVVLYPSLYEGFGIPVIEAMACGAPVVCSNAAAIPEAGGALATYISPLDVDAWTQALVQVTDASVSMDPAQREQRRAHALGFRWSLGAERAVGLYQAALAALR</sequence>
<dbReference type="PANTHER" id="PTHR46401:SF2">
    <property type="entry name" value="GLYCOSYLTRANSFERASE WBBK-RELATED"/>
    <property type="match status" value="1"/>
</dbReference>